<keyword evidence="3 5" id="KW-0698">rRNA processing</keyword>
<evidence type="ECO:0000256" key="4">
    <source>
        <dbReference type="ARBA" id="ARBA00023186"/>
    </source>
</evidence>
<dbReference type="GeneID" id="93708966"/>
<dbReference type="PANTHER" id="PTHR33692">
    <property type="entry name" value="RIBOSOME MATURATION FACTOR RIMM"/>
    <property type="match status" value="1"/>
</dbReference>
<proteinExistence type="inferred from homology"/>
<dbReference type="InterPro" id="IPR011033">
    <property type="entry name" value="PRC_barrel-like_sf"/>
</dbReference>
<dbReference type="NCBIfam" id="TIGR02273">
    <property type="entry name" value="16S_RimM"/>
    <property type="match status" value="1"/>
</dbReference>
<dbReference type="EMBL" id="FOXX01000001">
    <property type="protein sequence ID" value="SFQ08967.1"/>
    <property type="molecule type" value="Genomic_DNA"/>
</dbReference>
<sequence length="170" mass="19641">MEKWLNVGKIVNTHGVRGEVRVISRTDFPEERYKVGNELYIFKDNEEIKVVVESHRQHKNFDLLTFEEYHNINQVEPFKNCLLKVPSSDLVELEEGEYYFHEIVGCEVYTEEGNLVGTIKEILATGANDVWVVKASGRKDILIPYIEDVVADINVEEKKVIINEMEGLLD</sequence>
<dbReference type="SUPFAM" id="SSF50447">
    <property type="entry name" value="Translation proteins"/>
    <property type="match status" value="1"/>
</dbReference>
<feature type="domain" description="RimM N-terminal" evidence="6">
    <location>
        <begin position="7"/>
        <end position="88"/>
    </location>
</feature>
<comment type="function">
    <text evidence="5">An accessory protein needed during the final step in the assembly of 30S ribosomal subunit, possibly for assembly of the head region. Essential for efficient processing of 16S rRNA. May be needed both before and after RbfA during the maturation of 16S rRNA. It has affinity for free ribosomal 30S subunits but not for 70S ribosomes.</text>
</comment>
<evidence type="ECO:0000256" key="2">
    <source>
        <dbReference type="ARBA" id="ARBA00022517"/>
    </source>
</evidence>
<evidence type="ECO:0000256" key="3">
    <source>
        <dbReference type="ARBA" id="ARBA00022552"/>
    </source>
</evidence>
<keyword evidence="4 5" id="KW-0143">Chaperone</keyword>
<dbReference type="PANTHER" id="PTHR33692:SF1">
    <property type="entry name" value="RIBOSOME MATURATION FACTOR RIMM"/>
    <property type="match status" value="1"/>
</dbReference>
<comment type="similarity">
    <text evidence="5">Belongs to the RimM family.</text>
</comment>
<keyword evidence="1 5" id="KW-0963">Cytoplasm</keyword>
<dbReference type="Pfam" id="PF01782">
    <property type="entry name" value="RimM"/>
    <property type="match status" value="1"/>
</dbReference>
<comment type="subunit">
    <text evidence="5">Binds ribosomal protein uS19.</text>
</comment>
<dbReference type="InterPro" id="IPR036976">
    <property type="entry name" value="RimM_N_sf"/>
</dbReference>
<dbReference type="Proteomes" id="UP000182762">
    <property type="component" value="Unassembled WGS sequence"/>
</dbReference>
<comment type="domain">
    <text evidence="5">The PRC barrel domain binds ribosomal protein uS19.</text>
</comment>
<evidence type="ECO:0000313" key="9">
    <source>
        <dbReference type="Proteomes" id="UP000182762"/>
    </source>
</evidence>
<protein>
    <recommendedName>
        <fullName evidence="5">Ribosome maturation factor RimM</fullName>
    </recommendedName>
</protein>
<evidence type="ECO:0000259" key="7">
    <source>
        <dbReference type="Pfam" id="PF05239"/>
    </source>
</evidence>
<evidence type="ECO:0000256" key="1">
    <source>
        <dbReference type="ARBA" id="ARBA00022490"/>
    </source>
</evidence>
<dbReference type="RefSeq" id="WP_061801741.1">
    <property type="nucleotide sequence ID" value="NZ_FOXX01000001.1"/>
</dbReference>
<name>A0A1I5VNU2_9BACI</name>
<dbReference type="Gene3D" id="2.30.30.240">
    <property type="entry name" value="PRC-barrel domain"/>
    <property type="match status" value="1"/>
</dbReference>
<dbReference type="InterPro" id="IPR027275">
    <property type="entry name" value="PRC-brl_dom"/>
</dbReference>
<dbReference type="InterPro" id="IPR009000">
    <property type="entry name" value="Transl_B-barrel_sf"/>
</dbReference>
<keyword evidence="9" id="KW-1185">Reference proteome</keyword>
<dbReference type="Gene3D" id="2.40.30.60">
    <property type="entry name" value="RimM"/>
    <property type="match status" value="1"/>
</dbReference>
<dbReference type="SUPFAM" id="SSF50346">
    <property type="entry name" value="PRC-barrel domain"/>
    <property type="match status" value="1"/>
</dbReference>
<comment type="caution">
    <text evidence="8">The sequence shown here is derived from an EMBL/GenBank/DDBJ whole genome shotgun (WGS) entry which is preliminary data.</text>
</comment>
<dbReference type="InterPro" id="IPR011961">
    <property type="entry name" value="RimM"/>
</dbReference>
<accession>A0A1I5VNU2</accession>
<dbReference type="Pfam" id="PF05239">
    <property type="entry name" value="PRC"/>
    <property type="match status" value="1"/>
</dbReference>
<evidence type="ECO:0000259" key="6">
    <source>
        <dbReference type="Pfam" id="PF01782"/>
    </source>
</evidence>
<reference evidence="8 9" key="1">
    <citation type="submission" date="2016-10" db="EMBL/GenBank/DDBJ databases">
        <authorList>
            <person name="Varghese N."/>
            <person name="Submissions S."/>
        </authorList>
    </citation>
    <scope>NUCLEOTIDE SEQUENCE [LARGE SCALE GENOMIC DNA]</scope>
    <source>
        <strain evidence="8 9">DSM 13796</strain>
    </source>
</reference>
<dbReference type="HAMAP" id="MF_00014">
    <property type="entry name" value="Ribosome_mat_RimM"/>
    <property type="match status" value="1"/>
</dbReference>
<evidence type="ECO:0000313" key="8">
    <source>
        <dbReference type="EMBL" id="SFQ08967.1"/>
    </source>
</evidence>
<organism evidence="8 9">
    <name type="scientific">Priestia endophytica DSM 13796</name>
    <dbReference type="NCBI Taxonomy" id="1121089"/>
    <lineage>
        <taxon>Bacteria</taxon>
        <taxon>Bacillati</taxon>
        <taxon>Bacillota</taxon>
        <taxon>Bacilli</taxon>
        <taxon>Bacillales</taxon>
        <taxon>Bacillaceae</taxon>
        <taxon>Priestia</taxon>
    </lineage>
</organism>
<gene>
    <name evidence="5" type="primary">rimM</name>
    <name evidence="8" type="ORF">SAMN02745910_00189</name>
</gene>
<dbReference type="InterPro" id="IPR002676">
    <property type="entry name" value="RimM_N"/>
</dbReference>
<feature type="domain" description="PRC-barrel" evidence="7">
    <location>
        <begin position="95"/>
        <end position="169"/>
    </location>
</feature>
<keyword evidence="2 5" id="KW-0690">Ribosome biogenesis</keyword>
<comment type="subcellular location">
    <subcellularLocation>
        <location evidence="5">Cytoplasm</location>
    </subcellularLocation>
</comment>
<evidence type="ECO:0000256" key="5">
    <source>
        <dbReference type="HAMAP-Rule" id="MF_00014"/>
    </source>
</evidence>